<evidence type="ECO:0000313" key="8">
    <source>
        <dbReference type="Proteomes" id="UP000290572"/>
    </source>
</evidence>
<dbReference type="GO" id="GO:0016410">
    <property type="term" value="F:N-acyltransferase activity"/>
    <property type="evidence" value="ECO:0007669"/>
    <property type="project" value="TreeGrafter"/>
</dbReference>
<proteinExistence type="evidence at protein level"/>
<evidence type="ECO:0000256" key="3">
    <source>
        <dbReference type="ARBA" id="ARBA00022801"/>
    </source>
</evidence>
<dbReference type="PANTHER" id="PTHR13943:SF31">
    <property type="entry name" value="PHOSPHOLIPASE A AND ACYLTRANSFERASE 3"/>
    <property type="match status" value="1"/>
</dbReference>
<sequence>MAKYEKKPEPGDLIEIFRGLYQHWAIYVGEGYVIHLAPPSEHAHAGANSMMSVLHERARVKKEELYEVVGNNDYCINNLLDNKYKPRPVWMILRDAHSYLGKELPYSVFTSNCEHFVTELRYGKPESRQPEPGDLIEIFRGGYQHWAIYVGDGYVIHLAPPSEYAQAGAYSMMSVLCDKAIVKKEELYEVVGNDEYCINNLLDEEYEPRPIQEILQDAHRLLRKELSYCVIRGNCEHFVTELRYGKAQSRQVRKAVEIGVGVAKNAQYYTKSHRKKNNEVVGNRDYLVSHLMDEKYKLTMTDQTKNKNCFEVAMAPTKYDQKPEPGDLIEIFRGGYQHWAIYVGDGYVIHLAPPSEHAQAGAYSMMSVLCDKATVKKEEIHEIVGNDEYCINNLLDEKYEPRPVREILRDAHSLLGQELPYCVIRGNCEHFVTELRYGKAHSRQVRKAVEVGVGVGVVAALTVGALAAAAAMFGSKDNQKRKQ</sequence>
<dbReference type="PANTHER" id="PTHR13943">
    <property type="entry name" value="HRAS-LIKE SUPPRESSOR - RELATED"/>
    <property type="match status" value="1"/>
</dbReference>
<keyword evidence="2" id="KW-0808">Transferase</keyword>
<evidence type="ECO:0000259" key="6">
    <source>
        <dbReference type="PROSITE" id="PS51934"/>
    </source>
</evidence>
<dbReference type="GO" id="GO:0005737">
    <property type="term" value="C:cytoplasm"/>
    <property type="evidence" value="ECO:0007669"/>
    <property type="project" value="TreeGrafter"/>
</dbReference>
<evidence type="ECO:0000256" key="4">
    <source>
        <dbReference type="ARBA" id="ARBA00023098"/>
    </source>
</evidence>
<dbReference type="AlphaFoldDB" id="A0A498NBY2"/>
<evidence type="ECO:0000256" key="5">
    <source>
        <dbReference type="SAM" id="Phobius"/>
    </source>
</evidence>
<evidence type="ECO:0007829" key="9">
    <source>
        <dbReference type="PeptideAtlas" id="A0A498NBY2"/>
    </source>
</evidence>
<dbReference type="EMBL" id="QBIY01012131">
    <property type="protein sequence ID" value="RXN26835.1"/>
    <property type="molecule type" value="Genomic_DNA"/>
</dbReference>
<keyword evidence="5" id="KW-0812">Transmembrane</keyword>
<feature type="domain" description="LRAT" evidence="6">
    <location>
        <begin position="135"/>
        <end position="251"/>
    </location>
</feature>
<organism evidence="7 8">
    <name type="scientific">Labeo rohita</name>
    <name type="common">Indian major carp</name>
    <name type="synonym">Cyprinus rohita</name>
    <dbReference type="NCBI Taxonomy" id="84645"/>
    <lineage>
        <taxon>Eukaryota</taxon>
        <taxon>Metazoa</taxon>
        <taxon>Chordata</taxon>
        <taxon>Craniata</taxon>
        <taxon>Vertebrata</taxon>
        <taxon>Euteleostomi</taxon>
        <taxon>Actinopterygii</taxon>
        <taxon>Neopterygii</taxon>
        <taxon>Teleostei</taxon>
        <taxon>Ostariophysi</taxon>
        <taxon>Cypriniformes</taxon>
        <taxon>Cyprinidae</taxon>
        <taxon>Labeoninae</taxon>
        <taxon>Labeonini</taxon>
        <taxon>Labeo</taxon>
    </lineage>
</organism>
<dbReference type="PROSITE" id="PS51934">
    <property type="entry name" value="LRAT"/>
    <property type="match status" value="3"/>
</dbReference>
<dbReference type="Pfam" id="PF04970">
    <property type="entry name" value="LRAT"/>
    <property type="match status" value="3"/>
</dbReference>
<keyword evidence="8" id="KW-1185">Reference proteome</keyword>
<accession>A0A498NBY2</accession>
<dbReference type="GO" id="GO:0008970">
    <property type="term" value="F:phospholipase A1 activity"/>
    <property type="evidence" value="ECO:0007669"/>
    <property type="project" value="TreeGrafter"/>
</dbReference>
<name>A0A498NBY2_LABRO</name>
<keyword evidence="5" id="KW-0472">Membrane</keyword>
<feature type="domain" description="LRAT" evidence="6">
    <location>
        <begin position="13"/>
        <end position="129"/>
    </location>
</feature>
<comment type="caution">
    <text evidence="7">The sequence shown here is derived from an EMBL/GenBank/DDBJ whole genome shotgun (WGS) entry which is preliminary data.</text>
</comment>
<dbReference type="InterPro" id="IPR007053">
    <property type="entry name" value="LRAT_dom"/>
</dbReference>
<feature type="transmembrane region" description="Helical" evidence="5">
    <location>
        <begin position="451"/>
        <end position="473"/>
    </location>
</feature>
<keyword evidence="3" id="KW-0378">Hydrolase</keyword>
<keyword evidence="4" id="KW-0443">Lipid metabolism</keyword>
<reference evidence="7 8" key="1">
    <citation type="submission" date="2018-03" db="EMBL/GenBank/DDBJ databases">
        <title>Draft genome sequence of Rohu Carp (Labeo rohita).</title>
        <authorList>
            <person name="Das P."/>
            <person name="Kushwaha B."/>
            <person name="Joshi C.G."/>
            <person name="Kumar D."/>
            <person name="Nagpure N.S."/>
            <person name="Sahoo L."/>
            <person name="Das S.P."/>
            <person name="Bit A."/>
            <person name="Patnaik S."/>
            <person name="Meher P.K."/>
            <person name="Jayasankar P."/>
            <person name="Koringa P.G."/>
            <person name="Patel N.V."/>
            <person name="Hinsu A.T."/>
            <person name="Kumar R."/>
            <person name="Pandey M."/>
            <person name="Agarwal S."/>
            <person name="Srivastava S."/>
            <person name="Singh M."/>
            <person name="Iquebal M.A."/>
            <person name="Jaiswal S."/>
            <person name="Angadi U.B."/>
            <person name="Kumar N."/>
            <person name="Raza M."/>
            <person name="Shah T.M."/>
            <person name="Rai A."/>
            <person name="Jena J.K."/>
        </authorList>
    </citation>
    <scope>NUCLEOTIDE SEQUENCE [LARGE SCALE GENOMIC DNA]</scope>
    <source>
        <strain evidence="7">DASCIFA01</strain>
        <tissue evidence="7">Testis</tissue>
    </source>
</reference>
<keyword evidence="9" id="KW-1267">Proteomics identification</keyword>
<dbReference type="Proteomes" id="UP000290572">
    <property type="component" value="Unassembled WGS sequence"/>
</dbReference>
<gene>
    <name evidence="7" type="ORF">ROHU_005567</name>
</gene>
<keyword evidence="5" id="KW-1133">Transmembrane helix</keyword>
<dbReference type="Gene3D" id="3.90.1720.10">
    <property type="entry name" value="endopeptidase domain like (from Nostoc punctiforme)"/>
    <property type="match status" value="3"/>
</dbReference>
<evidence type="ECO:0000256" key="1">
    <source>
        <dbReference type="ARBA" id="ARBA00007824"/>
    </source>
</evidence>
<protein>
    <submittedName>
        <fullName evidence="7">HRAS-like suppressor 3</fullName>
    </submittedName>
</protein>
<evidence type="ECO:0000256" key="2">
    <source>
        <dbReference type="ARBA" id="ARBA00022679"/>
    </source>
</evidence>
<evidence type="ECO:0000313" key="7">
    <source>
        <dbReference type="EMBL" id="RXN26835.1"/>
    </source>
</evidence>
<comment type="similarity">
    <text evidence="1">Belongs to the H-rev107 family.</text>
</comment>
<feature type="domain" description="LRAT" evidence="6">
    <location>
        <begin position="328"/>
        <end position="444"/>
    </location>
</feature>
<dbReference type="STRING" id="84645.A0A498NBY2"/>
<dbReference type="GO" id="GO:0004623">
    <property type="term" value="F:phospholipase A2 activity"/>
    <property type="evidence" value="ECO:0007669"/>
    <property type="project" value="TreeGrafter"/>
</dbReference>
<dbReference type="GO" id="GO:0070292">
    <property type="term" value="P:N-acylphosphatidylethanolamine metabolic process"/>
    <property type="evidence" value="ECO:0007669"/>
    <property type="project" value="TreeGrafter"/>
</dbReference>
<dbReference type="InterPro" id="IPR051496">
    <property type="entry name" value="H-rev107_PLA/AT"/>
</dbReference>